<name>A0A660DZ48_9LACO</name>
<dbReference type="Proteomes" id="UP000289996">
    <property type="component" value="Unassembled WGS sequence"/>
</dbReference>
<dbReference type="Pfam" id="PF12680">
    <property type="entry name" value="SnoaL_2"/>
    <property type="match status" value="1"/>
</dbReference>
<protein>
    <recommendedName>
        <fullName evidence="1">SnoaL-like domain-containing protein</fullName>
    </recommendedName>
</protein>
<reference evidence="2 3" key="1">
    <citation type="submission" date="2018-11" db="EMBL/GenBank/DDBJ databases">
        <authorList>
            <person name="Wuyts S."/>
        </authorList>
    </citation>
    <scope>NUCLEOTIDE SEQUENCE [LARGE SCALE GENOMIC DNA]</scope>
    <source>
        <strain evidence="2">Lactobacillus mudanjiangensis AMBF249</strain>
    </source>
</reference>
<dbReference type="InterPro" id="IPR032710">
    <property type="entry name" value="NTF2-like_dom_sf"/>
</dbReference>
<evidence type="ECO:0000313" key="2">
    <source>
        <dbReference type="EMBL" id="VDG27407.1"/>
    </source>
</evidence>
<proteinExistence type="predicted"/>
<feature type="domain" description="SnoaL-like" evidence="1">
    <location>
        <begin position="17"/>
        <end position="114"/>
    </location>
</feature>
<sequence length="132" mass="15492">MIDLNDPVFLQRQTKIKQYFKMWLNRDFSDLPTIIAPDCYYQECYGPAYLSLTEIQAWIAHQLTVQTVTAWPITTMWAATDNTVFVEWSFTAKTTEITQFDGLSKIHFNAAGLIDDLREYETTTKHTYPYHH</sequence>
<dbReference type="SUPFAM" id="SSF54427">
    <property type="entry name" value="NTF2-like"/>
    <property type="match status" value="1"/>
</dbReference>
<dbReference type="InterPro" id="IPR037401">
    <property type="entry name" value="SnoaL-like"/>
</dbReference>
<dbReference type="EMBL" id="UYIG01000013">
    <property type="protein sequence ID" value="VDG27407.1"/>
    <property type="molecule type" value="Genomic_DNA"/>
</dbReference>
<keyword evidence="3" id="KW-1185">Reference proteome</keyword>
<accession>A0A660DZ48</accession>
<dbReference type="AlphaFoldDB" id="A0A660DZ48"/>
<evidence type="ECO:0000259" key="1">
    <source>
        <dbReference type="Pfam" id="PF12680"/>
    </source>
</evidence>
<dbReference type="OrthoDB" id="4203328at2"/>
<gene>
    <name evidence="2" type="ORF">MUDAN_MDHGFNIF_02292</name>
</gene>
<evidence type="ECO:0000313" key="3">
    <source>
        <dbReference type="Proteomes" id="UP000289996"/>
    </source>
</evidence>
<organism evidence="2 3">
    <name type="scientific">Lactiplantibacillus mudanjiangensis</name>
    <dbReference type="NCBI Taxonomy" id="1296538"/>
    <lineage>
        <taxon>Bacteria</taxon>
        <taxon>Bacillati</taxon>
        <taxon>Bacillota</taxon>
        <taxon>Bacilli</taxon>
        <taxon>Lactobacillales</taxon>
        <taxon>Lactobacillaceae</taxon>
        <taxon>Lactiplantibacillus</taxon>
    </lineage>
</organism>
<dbReference type="Gene3D" id="3.10.450.50">
    <property type="match status" value="1"/>
</dbReference>